<reference evidence="3 4" key="1">
    <citation type="journal article" date="2019" name="Nat. Ecol. Evol.">
        <title>Megaphylogeny resolves global patterns of mushroom evolution.</title>
        <authorList>
            <person name="Varga T."/>
            <person name="Krizsan K."/>
            <person name="Foldi C."/>
            <person name="Dima B."/>
            <person name="Sanchez-Garcia M."/>
            <person name="Sanchez-Ramirez S."/>
            <person name="Szollosi G.J."/>
            <person name="Szarkandi J.G."/>
            <person name="Papp V."/>
            <person name="Albert L."/>
            <person name="Andreopoulos W."/>
            <person name="Angelini C."/>
            <person name="Antonin V."/>
            <person name="Barry K.W."/>
            <person name="Bougher N.L."/>
            <person name="Buchanan P."/>
            <person name="Buyck B."/>
            <person name="Bense V."/>
            <person name="Catcheside P."/>
            <person name="Chovatia M."/>
            <person name="Cooper J."/>
            <person name="Damon W."/>
            <person name="Desjardin D."/>
            <person name="Finy P."/>
            <person name="Geml J."/>
            <person name="Haridas S."/>
            <person name="Hughes K."/>
            <person name="Justo A."/>
            <person name="Karasinski D."/>
            <person name="Kautmanova I."/>
            <person name="Kiss B."/>
            <person name="Kocsube S."/>
            <person name="Kotiranta H."/>
            <person name="LaButti K.M."/>
            <person name="Lechner B.E."/>
            <person name="Liimatainen K."/>
            <person name="Lipzen A."/>
            <person name="Lukacs Z."/>
            <person name="Mihaltcheva S."/>
            <person name="Morgado L.N."/>
            <person name="Niskanen T."/>
            <person name="Noordeloos M.E."/>
            <person name="Ohm R.A."/>
            <person name="Ortiz-Santana B."/>
            <person name="Ovrebo C."/>
            <person name="Racz N."/>
            <person name="Riley R."/>
            <person name="Savchenko A."/>
            <person name="Shiryaev A."/>
            <person name="Soop K."/>
            <person name="Spirin V."/>
            <person name="Szebenyi C."/>
            <person name="Tomsovsky M."/>
            <person name="Tulloss R.E."/>
            <person name="Uehling J."/>
            <person name="Grigoriev I.V."/>
            <person name="Vagvolgyi C."/>
            <person name="Papp T."/>
            <person name="Martin F.M."/>
            <person name="Miettinen O."/>
            <person name="Hibbett D.S."/>
            <person name="Nagy L.G."/>
        </authorList>
    </citation>
    <scope>NUCLEOTIDE SEQUENCE [LARGE SCALE GENOMIC DNA]</scope>
    <source>
        <strain evidence="3 4">FP101781</strain>
    </source>
</reference>
<dbReference type="OrthoDB" id="9942608at2759"/>
<name>A0A4Y7T9W0_COPMI</name>
<protein>
    <recommendedName>
        <fullName evidence="2">CUE domain-containing protein</fullName>
    </recommendedName>
</protein>
<gene>
    <name evidence="3" type="ORF">FA13DRAFT_1856907</name>
</gene>
<dbReference type="GO" id="GO:0005737">
    <property type="term" value="C:cytoplasm"/>
    <property type="evidence" value="ECO:0007669"/>
    <property type="project" value="TreeGrafter"/>
</dbReference>
<feature type="compositionally biased region" description="Polar residues" evidence="1">
    <location>
        <begin position="187"/>
        <end position="201"/>
    </location>
</feature>
<dbReference type="STRING" id="71717.A0A4Y7T9W0"/>
<feature type="compositionally biased region" description="Low complexity" evidence="1">
    <location>
        <begin position="23"/>
        <end position="36"/>
    </location>
</feature>
<dbReference type="PANTHER" id="PTHR16461:SF5">
    <property type="entry name" value="TOLL-INTERACTING PROTEIN"/>
    <property type="match status" value="1"/>
</dbReference>
<dbReference type="SMART" id="SM00546">
    <property type="entry name" value="CUE"/>
    <property type="match status" value="1"/>
</dbReference>
<dbReference type="PROSITE" id="PS51140">
    <property type="entry name" value="CUE"/>
    <property type="match status" value="1"/>
</dbReference>
<organism evidence="3 4">
    <name type="scientific">Coprinellus micaceus</name>
    <name type="common">Glistening ink-cap mushroom</name>
    <name type="synonym">Coprinus micaceus</name>
    <dbReference type="NCBI Taxonomy" id="71717"/>
    <lineage>
        <taxon>Eukaryota</taxon>
        <taxon>Fungi</taxon>
        <taxon>Dikarya</taxon>
        <taxon>Basidiomycota</taxon>
        <taxon>Agaricomycotina</taxon>
        <taxon>Agaricomycetes</taxon>
        <taxon>Agaricomycetidae</taxon>
        <taxon>Agaricales</taxon>
        <taxon>Agaricineae</taxon>
        <taxon>Psathyrellaceae</taxon>
        <taxon>Coprinellus</taxon>
    </lineage>
</organism>
<evidence type="ECO:0000313" key="3">
    <source>
        <dbReference type="EMBL" id="TEB30372.1"/>
    </source>
</evidence>
<comment type="caution">
    <text evidence="3">The sequence shown here is derived from an EMBL/GenBank/DDBJ whole genome shotgun (WGS) entry which is preliminary data.</text>
</comment>
<dbReference type="Pfam" id="PF02845">
    <property type="entry name" value="CUE"/>
    <property type="match status" value="1"/>
</dbReference>
<dbReference type="InterPro" id="IPR009060">
    <property type="entry name" value="UBA-like_sf"/>
</dbReference>
<keyword evidence="4" id="KW-1185">Reference proteome</keyword>
<feature type="compositionally biased region" description="Low complexity" evidence="1">
    <location>
        <begin position="228"/>
        <end position="244"/>
    </location>
</feature>
<dbReference type="AlphaFoldDB" id="A0A4Y7T9W0"/>
<proteinExistence type="predicted"/>
<dbReference type="GO" id="GO:0043130">
    <property type="term" value="F:ubiquitin binding"/>
    <property type="evidence" value="ECO:0007669"/>
    <property type="project" value="InterPro"/>
</dbReference>
<dbReference type="GO" id="GO:0031624">
    <property type="term" value="F:ubiquitin conjugating enzyme binding"/>
    <property type="evidence" value="ECO:0007669"/>
    <property type="project" value="TreeGrafter"/>
</dbReference>
<feature type="compositionally biased region" description="Polar residues" evidence="1">
    <location>
        <begin position="289"/>
        <end position="298"/>
    </location>
</feature>
<feature type="compositionally biased region" description="Low complexity" evidence="1">
    <location>
        <begin position="151"/>
        <end position="169"/>
    </location>
</feature>
<accession>A0A4Y7T9W0</accession>
<sequence>MSEPAKPTSPEPQTTGIASPEIASTAAPKSPSLPKSPFDESEAIVVQAAGSPSSPASTSPPSPFQDTQAPGDPRVAELRAMFPDLDDTILLMVLESVNGNQERAIETLLGMSDPDYKPETPAAAQAPSTPMTQEELDEQLARRLMIEEQEQQQARWYAQQQQRPRPQRQNSRPLEGQHQSPPPPPNGQGNDTMAEIQQSLTKAAEVGKRTIGDLFTKVKAKINEFEQGRQSGPQPQQQPQWAGGYDPPQGQYSAAGYAQYQHNHGSVPASGAPTSYYDPNAASPVISEQAVSPPSWTSGPAVEGYDVSSQR</sequence>
<feature type="region of interest" description="Disordered" evidence="1">
    <location>
        <begin position="1"/>
        <end position="73"/>
    </location>
</feature>
<dbReference type="CDD" id="cd14279">
    <property type="entry name" value="CUE"/>
    <property type="match status" value="1"/>
</dbReference>
<dbReference type="Gene3D" id="1.10.8.10">
    <property type="entry name" value="DNA helicase RuvA subunit, C-terminal domain"/>
    <property type="match status" value="1"/>
</dbReference>
<dbReference type="EMBL" id="QPFP01000023">
    <property type="protein sequence ID" value="TEB30372.1"/>
    <property type="molecule type" value="Genomic_DNA"/>
</dbReference>
<dbReference type="InterPro" id="IPR003892">
    <property type="entry name" value="CUE"/>
</dbReference>
<feature type="region of interest" description="Disordered" evidence="1">
    <location>
        <begin position="111"/>
        <end position="209"/>
    </location>
</feature>
<dbReference type="Proteomes" id="UP000298030">
    <property type="component" value="Unassembled WGS sequence"/>
</dbReference>
<dbReference type="SUPFAM" id="SSF46934">
    <property type="entry name" value="UBA-like"/>
    <property type="match status" value="1"/>
</dbReference>
<feature type="region of interest" description="Disordered" evidence="1">
    <location>
        <begin position="222"/>
        <end position="311"/>
    </location>
</feature>
<evidence type="ECO:0000256" key="1">
    <source>
        <dbReference type="SAM" id="MobiDB-lite"/>
    </source>
</evidence>
<dbReference type="GO" id="GO:0006511">
    <property type="term" value="P:ubiquitin-dependent protein catabolic process"/>
    <property type="evidence" value="ECO:0007669"/>
    <property type="project" value="TreeGrafter"/>
</dbReference>
<dbReference type="PANTHER" id="PTHR16461">
    <property type="entry name" value="TOLL-INTERACTING PROTEIN"/>
    <property type="match status" value="1"/>
</dbReference>
<feature type="domain" description="CUE" evidence="2">
    <location>
        <begin position="70"/>
        <end position="113"/>
    </location>
</feature>
<evidence type="ECO:0000313" key="4">
    <source>
        <dbReference type="Proteomes" id="UP000298030"/>
    </source>
</evidence>
<evidence type="ECO:0000259" key="2">
    <source>
        <dbReference type="PROSITE" id="PS51140"/>
    </source>
</evidence>